<proteinExistence type="predicted"/>
<accession>A0A165HAD1</accession>
<sequence length="184" mass="21160">MLAFVPFLTSLRPRSSPSAFPTSYTQFWRKRHIYCTWYRTQHYVHVARLTRSVLRADEPLPLPVAKVPDLELTIPPADVLDSTRVRPPPRPRRYVLADNSDAWRSSPDYTITLLRTSSAEPRVSRASSRACHTEWIPVRLLGTRLPMTGPRDDWMPTSLAGCQALVQSRPSRGLLRHFFEFFAT</sequence>
<name>A0A165HAD1_EXIGL</name>
<evidence type="ECO:0000313" key="2">
    <source>
        <dbReference type="Proteomes" id="UP000077266"/>
    </source>
</evidence>
<dbReference type="AlphaFoldDB" id="A0A165HAD1"/>
<reference evidence="1 2" key="1">
    <citation type="journal article" date="2016" name="Mol. Biol. Evol.">
        <title>Comparative Genomics of Early-Diverging Mushroom-Forming Fungi Provides Insights into the Origins of Lignocellulose Decay Capabilities.</title>
        <authorList>
            <person name="Nagy L.G."/>
            <person name="Riley R."/>
            <person name="Tritt A."/>
            <person name="Adam C."/>
            <person name="Daum C."/>
            <person name="Floudas D."/>
            <person name="Sun H."/>
            <person name="Yadav J.S."/>
            <person name="Pangilinan J."/>
            <person name="Larsson K.H."/>
            <person name="Matsuura K."/>
            <person name="Barry K."/>
            <person name="Labutti K."/>
            <person name="Kuo R."/>
            <person name="Ohm R.A."/>
            <person name="Bhattacharya S.S."/>
            <person name="Shirouzu T."/>
            <person name="Yoshinaga Y."/>
            <person name="Martin F.M."/>
            <person name="Grigoriev I.V."/>
            <person name="Hibbett D.S."/>
        </authorList>
    </citation>
    <scope>NUCLEOTIDE SEQUENCE [LARGE SCALE GENOMIC DNA]</scope>
    <source>
        <strain evidence="1 2">HHB12029</strain>
    </source>
</reference>
<gene>
    <name evidence="1" type="ORF">EXIGLDRAFT_769714</name>
</gene>
<protein>
    <submittedName>
        <fullName evidence="1">Uncharacterized protein</fullName>
    </submittedName>
</protein>
<organism evidence="1 2">
    <name type="scientific">Exidia glandulosa HHB12029</name>
    <dbReference type="NCBI Taxonomy" id="1314781"/>
    <lineage>
        <taxon>Eukaryota</taxon>
        <taxon>Fungi</taxon>
        <taxon>Dikarya</taxon>
        <taxon>Basidiomycota</taxon>
        <taxon>Agaricomycotina</taxon>
        <taxon>Agaricomycetes</taxon>
        <taxon>Auriculariales</taxon>
        <taxon>Exidiaceae</taxon>
        <taxon>Exidia</taxon>
    </lineage>
</organism>
<evidence type="ECO:0000313" key="1">
    <source>
        <dbReference type="EMBL" id="KZV91674.1"/>
    </source>
</evidence>
<dbReference type="Proteomes" id="UP000077266">
    <property type="component" value="Unassembled WGS sequence"/>
</dbReference>
<dbReference type="EMBL" id="KV426023">
    <property type="protein sequence ID" value="KZV91674.1"/>
    <property type="molecule type" value="Genomic_DNA"/>
</dbReference>
<dbReference type="InParanoid" id="A0A165HAD1"/>
<keyword evidence="2" id="KW-1185">Reference proteome</keyword>